<evidence type="ECO:0000313" key="1">
    <source>
        <dbReference type="EMBL" id="KAE9603053.1"/>
    </source>
</evidence>
<protein>
    <submittedName>
        <fullName evidence="1">Uncharacterized protein</fullName>
    </submittedName>
</protein>
<evidence type="ECO:0000313" key="2">
    <source>
        <dbReference type="Proteomes" id="UP000447434"/>
    </source>
</evidence>
<organism evidence="1 2">
    <name type="scientific">Lupinus albus</name>
    <name type="common">White lupine</name>
    <name type="synonym">Lupinus termis</name>
    <dbReference type="NCBI Taxonomy" id="3870"/>
    <lineage>
        <taxon>Eukaryota</taxon>
        <taxon>Viridiplantae</taxon>
        <taxon>Streptophyta</taxon>
        <taxon>Embryophyta</taxon>
        <taxon>Tracheophyta</taxon>
        <taxon>Spermatophyta</taxon>
        <taxon>Magnoliopsida</taxon>
        <taxon>eudicotyledons</taxon>
        <taxon>Gunneridae</taxon>
        <taxon>Pentapetalae</taxon>
        <taxon>rosids</taxon>
        <taxon>fabids</taxon>
        <taxon>Fabales</taxon>
        <taxon>Fabaceae</taxon>
        <taxon>Papilionoideae</taxon>
        <taxon>50 kb inversion clade</taxon>
        <taxon>genistoids sensu lato</taxon>
        <taxon>core genistoids</taxon>
        <taxon>Genisteae</taxon>
        <taxon>Lupinus</taxon>
    </lineage>
</organism>
<comment type="caution">
    <text evidence="1">The sequence shown here is derived from an EMBL/GenBank/DDBJ whole genome shotgun (WGS) entry which is preliminary data.</text>
</comment>
<keyword evidence="2" id="KW-1185">Reference proteome</keyword>
<reference evidence="2" key="1">
    <citation type="journal article" date="2020" name="Nat. Commun.">
        <title>Genome sequence of the cluster root forming white lupin.</title>
        <authorList>
            <person name="Hufnagel B."/>
            <person name="Marques A."/>
            <person name="Soriano A."/>
            <person name="Marques L."/>
            <person name="Divol F."/>
            <person name="Doumas P."/>
            <person name="Sallet E."/>
            <person name="Mancinotti D."/>
            <person name="Carrere S."/>
            <person name="Marande W."/>
            <person name="Arribat S."/>
            <person name="Keller J."/>
            <person name="Huneau C."/>
            <person name="Blein T."/>
            <person name="Aime D."/>
            <person name="Laguerre M."/>
            <person name="Taylor J."/>
            <person name="Schubert V."/>
            <person name="Nelson M."/>
            <person name="Geu-Flores F."/>
            <person name="Crespi M."/>
            <person name="Gallardo-Guerrero K."/>
            <person name="Delaux P.-M."/>
            <person name="Salse J."/>
            <person name="Berges H."/>
            <person name="Guyot R."/>
            <person name="Gouzy J."/>
            <person name="Peret B."/>
        </authorList>
    </citation>
    <scope>NUCLEOTIDE SEQUENCE [LARGE SCALE GENOMIC DNA]</scope>
    <source>
        <strain evidence="2">cv. Amiga</strain>
    </source>
</reference>
<dbReference type="Proteomes" id="UP000447434">
    <property type="component" value="Chromosome 12"/>
</dbReference>
<sequence length="81" mass="9182">MHHVLNQNLKALVLWVFSTYKLFYSSPHIQCETSHLNNPTISPSSVGTTHFLARSPLSPQCLSRTIGSDTTCWTRLRPRSL</sequence>
<dbReference type="EMBL" id="WOCE01000012">
    <property type="protein sequence ID" value="KAE9603053.1"/>
    <property type="molecule type" value="Genomic_DNA"/>
</dbReference>
<name>A0A6A4PNG0_LUPAL</name>
<proteinExistence type="predicted"/>
<gene>
    <name evidence="1" type="ORF">Lalb_Chr12g0206231</name>
</gene>
<accession>A0A6A4PNG0</accession>
<dbReference type="AlphaFoldDB" id="A0A6A4PNG0"/>